<dbReference type="PANTHER" id="PTHR13976">
    <property type="entry name" value="HETEROGENEOUS NUCLEAR RIBONUCLEOPROTEIN-RELATED"/>
    <property type="match status" value="1"/>
</dbReference>
<dbReference type="EMBL" id="GBYB01013760">
    <property type="protein sequence ID" value="JAG83527.1"/>
    <property type="molecule type" value="Transcribed_RNA"/>
</dbReference>
<organism evidence="6">
    <name type="scientific">Fopius arisanus</name>
    <dbReference type="NCBI Taxonomy" id="64838"/>
    <lineage>
        <taxon>Eukaryota</taxon>
        <taxon>Metazoa</taxon>
        <taxon>Ecdysozoa</taxon>
        <taxon>Arthropoda</taxon>
        <taxon>Hexapoda</taxon>
        <taxon>Insecta</taxon>
        <taxon>Pterygota</taxon>
        <taxon>Neoptera</taxon>
        <taxon>Endopterygota</taxon>
        <taxon>Hymenoptera</taxon>
        <taxon>Apocrita</taxon>
        <taxon>Ichneumonoidea</taxon>
        <taxon>Braconidae</taxon>
        <taxon>Opiinae</taxon>
        <taxon>Fopius</taxon>
    </lineage>
</organism>
<sequence length="883" mass="98595">MSVIIRLQNLAWSANALDIRQFFRGLGIPEGGVHIVGGELGDAFIAFSTDEDARQAMMHDGGKIKEMKIKLLLSSRTEMQKVIETARQQTLSLQSFMQTPAVAVPQQSGIALANSQQIQLKSSPAVDSKRDKERDNESDNAKERKDRRDRSRSRDRSKSRDRDRDRDRRDRGRDRRRRDRSRSRDRDRRDRGRRRRDRSRSRDRTRSRDRDNKRNSHGDRRKEAQDDDNSEVVIVGSFPKDKQSGKGSGKKGNGSGGNSIDNGIWEVPPQNQLPMILAPGILGAGIAALPDAERSINFPTIGQTSIMQSNQFGINGINGGIQTPGINSLSLNSLPPSLGLSSINSLNRDNQWSGDRPPRLSDLRFPRSAGFDNFPHFGSSNFRGNSRGNSHLLSKMQELDGRRNPHAFQTSSTNYDGFTGNSDRPKSRNVGNGARFDKSGGHCIEIRNMPLNVTYADVRHAFQGIYIRKDGLKLINDTQGNRVGIAYIKFLKPEGKELALSVPRFVRGSEVEVCSLDESLFDKAVDSYVPERDKSDDNTDTMTSDSRNSCILLADLPSFTKEVDIAKVFDECKINDLFITSKKDSSGTSQYMAYVQLARADDAKSALASPMKIGQKSITAISISDDKFSQAKRNHEQETLGEASTPDCIIMRGLPFQVIERDIQDFFSDIGIVPRRIHMMLNNHGSPAGECFCEFESAEEAVRATGKSGLPMGKNFPTIELVARNKMLDTLGNADTQFSESQQPFPLPLQDRPRFSPMGHPPRFGNGGFGHPRGPPGIMPLPRHIAMNRPGPPPSLDYVEGFGNPGCVLSLENVPFKADITEIIEFFRDFDVKRENVIRRYNEKGMPTGDARVAFSSPSEAQRALRELRHCKVRDRTIYLKLA</sequence>
<keyword evidence="1" id="KW-0677">Repeat</keyword>
<protein>
    <submittedName>
        <fullName evidence="6">Rbm12 protein</fullName>
    </submittedName>
    <submittedName>
        <fullName evidence="8">Uncharacterized protein DDB_G0283697</fullName>
    </submittedName>
</protein>
<feature type="region of interest" description="Disordered" evidence="4">
    <location>
        <begin position="114"/>
        <end position="266"/>
    </location>
</feature>
<feature type="compositionally biased region" description="Polar residues" evidence="4">
    <location>
        <begin position="407"/>
        <end position="422"/>
    </location>
</feature>
<dbReference type="InterPro" id="IPR050666">
    <property type="entry name" value="ESRP"/>
</dbReference>
<dbReference type="Proteomes" id="UP000694866">
    <property type="component" value="Unplaced"/>
</dbReference>
<evidence type="ECO:0000313" key="7">
    <source>
        <dbReference type="Proteomes" id="UP000694866"/>
    </source>
</evidence>
<reference evidence="6" key="1">
    <citation type="submission" date="2015-01" db="EMBL/GenBank/DDBJ databases">
        <title>Transcriptome Assembly of Fopius arisanus.</title>
        <authorList>
            <person name="Geib S."/>
        </authorList>
    </citation>
    <scope>NUCLEOTIDE SEQUENCE</scope>
</reference>
<keyword evidence="2 3" id="KW-0694">RNA-binding</keyword>
<accession>A0A0C9RXE0</accession>
<evidence type="ECO:0000313" key="8">
    <source>
        <dbReference type="RefSeq" id="XP_011315110.1"/>
    </source>
</evidence>
<evidence type="ECO:0000256" key="3">
    <source>
        <dbReference type="PROSITE-ProRule" id="PRU00176"/>
    </source>
</evidence>
<dbReference type="GO" id="GO:0003723">
    <property type="term" value="F:RNA binding"/>
    <property type="evidence" value="ECO:0007669"/>
    <property type="project" value="UniProtKB-UniRule"/>
</dbReference>
<dbReference type="CDD" id="cd00590">
    <property type="entry name" value="RRM_SF"/>
    <property type="match status" value="1"/>
</dbReference>
<proteinExistence type="predicted"/>
<evidence type="ECO:0000256" key="4">
    <source>
        <dbReference type="SAM" id="MobiDB-lite"/>
    </source>
</evidence>
<dbReference type="AlphaFoldDB" id="A0A0C9RXE0"/>
<dbReference type="PROSITE" id="PS50102">
    <property type="entry name" value="RRM"/>
    <property type="match status" value="1"/>
</dbReference>
<dbReference type="CDD" id="cd12254">
    <property type="entry name" value="RRM_hnRNPH_ESRPs_RBM12_like"/>
    <property type="match status" value="2"/>
</dbReference>
<evidence type="ECO:0000256" key="1">
    <source>
        <dbReference type="ARBA" id="ARBA00022737"/>
    </source>
</evidence>
<dbReference type="InterPro" id="IPR035979">
    <property type="entry name" value="RBD_domain_sf"/>
</dbReference>
<accession>A0A9R1TT20</accession>
<feature type="region of interest" description="Disordered" evidence="4">
    <location>
        <begin position="407"/>
        <end position="434"/>
    </location>
</feature>
<gene>
    <name evidence="6" type="primary">Rbm12</name>
    <name evidence="8" type="synonym">LOC105274021</name>
    <name evidence="6" type="ORF">g.34289</name>
</gene>
<keyword evidence="7" id="KW-1185">Reference proteome</keyword>
<evidence type="ECO:0000259" key="5">
    <source>
        <dbReference type="PROSITE" id="PS50102"/>
    </source>
</evidence>
<feature type="compositionally biased region" description="Basic and acidic residues" evidence="4">
    <location>
        <begin position="200"/>
        <end position="224"/>
    </location>
</feature>
<dbReference type="SMART" id="SM00360">
    <property type="entry name" value="RRM"/>
    <property type="match status" value="4"/>
</dbReference>
<dbReference type="CDD" id="cd12510">
    <property type="entry name" value="RRM1_RBM12_like"/>
    <property type="match status" value="1"/>
</dbReference>
<feature type="compositionally biased region" description="Basic and acidic residues" evidence="4">
    <location>
        <begin position="127"/>
        <end position="173"/>
    </location>
</feature>
<reference evidence="8" key="2">
    <citation type="submission" date="2025-04" db="UniProtKB">
        <authorList>
            <consortium name="RefSeq"/>
        </authorList>
    </citation>
    <scope>IDENTIFICATION</scope>
    <source>
        <strain evidence="8">USDA-PBARC FA_bdor</strain>
        <tissue evidence="8">Whole organism</tissue>
    </source>
</reference>
<dbReference type="KEGG" id="fas:105274021"/>
<evidence type="ECO:0000313" key="6">
    <source>
        <dbReference type="EMBL" id="JAG83527.1"/>
    </source>
</evidence>
<dbReference type="OrthoDB" id="2588702at2759"/>
<evidence type="ECO:0000256" key="2">
    <source>
        <dbReference type="ARBA" id="ARBA00022884"/>
    </source>
</evidence>
<feature type="domain" description="RRM" evidence="5">
    <location>
        <begin position="807"/>
        <end position="883"/>
    </location>
</feature>
<dbReference type="Gene3D" id="3.30.70.330">
    <property type="match status" value="5"/>
</dbReference>
<dbReference type="Pfam" id="PF00076">
    <property type="entry name" value="RRM_1"/>
    <property type="match status" value="2"/>
</dbReference>
<dbReference type="GeneID" id="105274021"/>
<name>A0A0C9RXE0_9HYME</name>
<dbReference type="RefSeq" id="XP_011315110.1">
    <property type="nucleotide sequence ID" value="XM_011316808.1"/>
</dbReference>
<dbReference type="InterPro" id="IPR012677">
    <property type="entry name" value="Nucleotide-bd_a/b_plait_sf"/>
</dbReference>
<dbReference type="InterPro" id="IPR000504">
    <property type="entry name" value="RRM_dom"/>
</dbReference>
<feature type="compositionally biased region" description="Gly residues" evidence="4">
    <location>
        <begin position="246"/>
        <end position="257"/>
    </location>
</feature>
<dbReference type="SUPFAM" id="SSF54928">
    <property type="entry name" value="RNA-binding domain, RBD"/>
    <property type="match status" value="4"/>
</dbReference>